<dbReference type="SUPFAM" id="SSF88946">
    <property type="entry name" value="Sigma2 domain of RNA polymerase sigma factors"/>
    <property type="match status" value="1"/>
</dbReference>
<feature type="domain" description="RNA polymerase sigma-70 region 2" evidence="6">
    <location>
        <begin position="38"/>
        <end position="105"/>
    </location>
</feature>
<dbReference type="InterPro" id="IPR039425">
    <property type="entry name" value="RNA_pol_sigma-70-like"/>
</dbReference>
<evidence type="ECO:0000313" key="7">
    <source>
        <dbReference type="EMBL" id="MEJ1089078.1"/>
    </source>
</evidence>
<evidence type="ECO:0000259" key="6">
    <source>
        <dbReference type="Pfam" id="PF04542"/>
    </source>
</evidence>
<evidence type="ECO:0000256" key="2">
    <source>
        <dbReference type="ARBA" id="ARBA00023015"/>
    </source>
</evidence>
<dbReference type="RefSeq" id="WP_337332738.1">
    <property type="nucleotide sequence ID" value="NZ_JBBDGM010000010.1"/>
</dbReference>
<proteinExistence type="inferred from homology"/>
<dbReference type="PANTHER" id="PTHR43133:SF8">
    <property type="entry name" value="RNA POLYMERASE SIGMA FACTOR HI_1459-RELATED"/>
    <property type="match status" value="1"/>
</dbReference>
<gene>
    <name evidence="7" type="ORF">WDU99_12215</name>
</gene>
<evidence type="ECO:0000256" key="3">
    <source>
        <dbReference type="ARBA" id="ARBA00023082"/>
    </source>
</evidence>
<keyword evidence="4" id="KW-0238">DNA-binding</keyword>
<comment type="caution">
    <text evidence="7">The sequence shown here is derived from an EMBL/GenBank/DDBJ whole genome shotgun (WGS) entry which is preliminary data.</text>
</comment>
<name>A0ABU8LD27_9MICO</name>
<evidence type="ECO:0000256" key="1">
    <source>
        <dbReference type="ARBA" id="ARBA00010641"/>
    </source>
</evidence>
<dbReference type="Gene3D" id="1.10.1740.10">
    <property type="match status" value="1"/>
</dbReference>
<dbReference type="InterPro" id="IPR014284">
    <property type="entry name" value="RNA_pol_sigma-70_dom"/>
</dbReference>
<organism evidence="7 8">
    <name type="scientific">Microbacterium bandirmense</name>
    <dbReference type="NCBI Taxonomy" id="3122050"/>
    <lineage>
        <taxon>Bacteria</taxon>
        <taxon>Bacillati</taxon>
        <taxon>Actinomycetota</taxon>
        <taxon>Actinomycetes</taxon>
        <taxon>Micrococcales</taxon>
        <taxon>Microbacteriaceae</taxon>
        <taxon>Microbacterium</taxon>
    </lineage>
</organism>
<dbReference type="SUPFAM" id="SSF88659">
    <property type="entry name" value="Sigma3 and sigma4 domains of RNA polymerase sigma factors"/>
    <property type="match status" value="1"/>
</dbReference>
<sequence length="205" mass="22830">MTDAARGGALSDGPARWERAAELFADWRSGDARAIDDLVRLMTPVLWHVVRAYGLDRPLAEDVVQTTWLALVRGHEKISDFRSISGWLTTAARREAWKVVKRERRADATDDVVLEPMLPVQESAETTVTASDEARLLWKAVAALDERCRRLLRVIAFDDRPDYATLAAELDMPVGSIGPTRGRCLVKLRARLTHADGVDERGNDG</sequence>
<dbReference type="PANTHER" id="PTHR43133">
    <property type="entry name" value="RNA POLYMERASE ECF-TYPE SIGMA FACTO"/>
    <property type="match status" value="1"/>
</dbReference>
<dbReference type="EMBL" id="JBBDGM010000010">
    <property type="protein sequence ID" value="MEJ1089078.1"/>
    <property type="molecule type" value="Genomic_DNA"/>
</dbReference>
<comment type="similarity">
    <text evidence="1">Belongs to the sigma-70 factor family. ECF subfamily.</text>
</comment>
<dbReference type="Proteomes" id="UP001371224">
    <property type="component" value="Unassembled WGS sequence"/>
</dbReference>
<dbReference type="InterPro" id="IPR013324">
    <property type="entry name" value="RNA_pol_sigma_r3/r4-like"/>
</dbReference>
<dbReference type="NCBIfam" id="TIGR02937">
    <property type="entry name" value="sigma70-ECF"/>
    <property type="match status" value="1"/>
</dbReference>
<evidence type="ECO:0000256" key="5">
    <source>
        <dbReference type="ARBA" id="ARBA00023163"/>
    </source>
</evidence>
<keyword evidence="3" id="KW-0731">Sigma factor</keyword>
<keyword evidence="2" id="KW-0805">Transcription regulation</keyword>
<accession>A0ABU8LD27</accession>
<keyword evidence="5" id="KW-0804">Transcription</keyword>
<keyword evidence="8" id="KW-1185">Reference proteome</keyword>
<dbReference type="InterPro" id="IPR013325">
    <property type="entry name" value="RNA_pol_sigma_r2"/>
</dbReference>
<evidence type="ECO:0000313" key="8">
    <source>
        <dbReference type="Proteomes" id="UP001371224"/>
    </source>
</evidence>
<evidence type="ECO:0000256" key="4">
    <source>
        <dbReference type="ARBA" id="ARBA00023125"/>
    </source>
</evidence>
<dbReference type="Gene3D" id="1.10.10.10">
    <property type="entry name" value="Winged helix-like DNA-binding domain superfamily/Winged helix DNA-binding domain"/>
    <property type="match status" value="1"/>
</dbReference>
<dbReference type="InterPro" id="IPR036388">
    <property type="entry name" value="WH-like_DNA-bd_sf"/>
</dbReference>
<protein>
    <submittedName>
        <fullName evidence="7">Sigma-70 family RNA polymerase sigma factor</fullName>
    </submittedName>
</protein>
<dbReference type="InterPro" id="IPR007627">
    <property type="entry name" value="RNA_pol_sigma70_r2"/>
</dbReference>
<reference evidence="7 8" key="1">
    <citation type="submission" date="2024-02" db="EMBL/GenBank/DDBJ databases">
        <authorList>
            <person name="Saticioglu I.B."/>
        </authorList>
    </citation>
    <scope>NUCLEOTIDE SEQUENCE [LARGE SCALE GENOMIC DNA]</scope>
    <source>
        <strain evidence="7 8">Mu-80</strain>
    </source>
</reference>
<dbReference type="Pfam" id="PF04542">
    <property type="entry name" value="Sigma70_r2"/>
    <property type="match status" value="1"/>
</dbReference>